<dbReference type="CDD" id="cd08899">
    <property type="entry name" value="SRPBCC_CalC_Aha1-like_6"/>
    <property type="match status" value="1"/>
</dbReference>
<comment type="similarity">
    <text evidence="1">Belongs to the AHA1 family.</text>
</comment>
<organism evidence="3 4">
    <name type="scientific">Actinopolymorpha pittospori</name>
    <dbReference type="NCBI Taxonomy" id="648752"/>
    <lineage>
        <taxon>Bacteria</taxon>
        <taxon>Bacillati</taxon>
        <taxon>Actinomycetota</taxon>
        <taxon>Actinomycetes</taxon>
        <taxon>Propionibacteriales</taxon>
        <taxon>Actinopolymorphaceae</taxon>
        <taxon>Actinopolymorpha</taxon>
    </lineage>
</organism>
<keyword evidence="4" id="KW-1185">Reference proteome</keyword>
<dbReference type="Pfam" id="PF08327">
    <property type="entry name" value="AHSA1"/>
    <property type="match status" value="1"/>
</dbReference>
<evidence type="ECO:0000256" key="1">
    <source>
        <dbReference type="ARBA" id="ARBA00006817"/>
    </source>
</evidence>
<dbReference type="InterPro" id="IPR013538">
    <property type="entry name" value="ASHA1/2-like_C"/>
</dbReference>
<dbReference type="EMBL" id="JADBEM010000001">
    <property type="protein sequence ID" value="MBE1607501.1"/>
    <property type="molecule type" value="Genomic_DNA"/>
</dbReference>
<accession>A0A927RJS6</accession>
<evidence type="ECO:0000313" key="3">
    <source>
        <dbReference type="EMBL" id="MBE1607501.1"/>
    </source>
</evidence>
<reference evidence="3" key="1">
    <citation type="submission" date="2020-10" db="EMBL/GenBank/DDBJ databases">
        <title>Sequencing the genomes of 1000 actinobacteria strains.</title>
        <authorList>
            <person name="Klenk H.-P."/>
        </authorList>
    </citation>
    <scope>NUCLEOTIDE SEQUENCE</scope>
    <source>
        <strain evidence="3">DSM 45354</strain>
    </source>
</reference>
<protein>
    <submittedName>
        <fullName evidence="3">Uncharacterized protein YndB with AHSA1/START domain</fullName>
    </submittedName>
</protein>
<feature type="domain" description="Activator of Hsp90 ATPase homologue 1/2-like C-terminal" evidence="2">
    <location>
        <begin position="27"/>
        <end position="139"/>
    </location>
</feature>
<sequence length="171" mass="19474">MRRSMQGTLHETEDGRHALSFERRLAHPPTKVWRAITEAEQLRAWFPAVVEFELTRGAKLCFAPTSEQRRRLGLRPDDLTYGEITAVDPPRLLEYTWEQDVLRWELTPAGEQGCLLVFTHISGDRGTAAAHAPGWHAGLEVVEAQLDGQAIDWSPWERSEELVEEYARTLG</sequence>
<name>A0A927RJS6_9ACTN</name>
<proteinExistence type="inferred from homology"/>
<gene>
    <name evidence="3" type="ORF">HEB94_004349</name>
</gene>
<dbReference type="RefSeq" id="WP_238361584.1">
    <property type="nucleotide sequence ID" value="NZ_BAABJL010000197.1"/>
</dbReference>
<dbReference type="Gene3D" id="3.30.530.20">
    <property type="match status" value="1"/>
</dbReference>
<dbReference type="AlphaFoldDB" id="A0A927RJS6"/>
<dbReference type="SUPFAM" id="SSF55961">
    <property type="entry name" value="Bet v1-like"/>
    <property type="match status" value="1"/>
</dbReference>
<comment type="caution">
    <text evidence="3">The sequence shown here is derived from an EMBL/GenBank/DDBJ whole genome shotgun (WGS) entry which is preliminary data.</text>
</comment>
<dbReference type="Proteomes" id="UP000638648">
    <property type="component" value="Unassembled WGS sequence"/>
</dbReference>
<dbReference type="InterPro" id="IPR023393">
    <property type="entry name" value="START-like_dom_sf"/>
</dbReference>
<evidence type="ECO:0000313" key="4">
    <source>
        <dbReference type="Proteomes" id="UP000638648"/>
    </source>
</evidence>
<evidence type="ECO:0000259" key="2">
    <source>
        <dbReference type="Pfam" id="PF08327"/>
    </source>
</evidence>